<evidence type="ECO:0000256" key="1">
    <source>
        <dbReference type="SAM" id="Phobius"/>
    </source>
</evidence>
<dbReference type="AlphaFoldDB" id="A0A2P6N610"/>
<accession>A0A2P6N610</accession>
<evidence type="ECO:0000313" key="2">
    <source>
        <dbReference type="EMBL" id="PRP79384.1"/>
    </source>
</evidence>
<sequence>MAGSCKLTRFSTFCHILHLWTHFVHAVKLNHARLLSYFKTTTTSEHTPNMNKIYILCLLSLLLSAQAGPVLGVFCISACNAGYAACCAGFGVTAGTFTLGAGVPVALATCSVAQGVCMTACVAAPTP</sequence>
<comment type="caution">
    <text evidence="2">The sequence shown here is derived from an EMBL/GenBank/DDBJ whole genome shotgun (WGS) entry which is preliminary data.</text>
</comment>
<feature type="transmembrane region" description="Helical" evidence="1">
    <location>
        <begin position="53"/>
        <end position="76"/>
    </location>
</feature>
<keyword evidence="3" id="KW-1185">Reference proteome</keyword>
<dbReference type="EMBL" id="MDYQ01000185">
    <property type="protein sequence ID" value="PRP79384.1"/>
    <property type="molecule type" value="Genomic_DNA"/>
</dbReference>
<keyword evidence="1" id="KW-0472">Membrane</keyword>
<evidence type="ECO:0000313" key="3">
    <source>
        <dbReference type="Proteomes" id="UP000241769"/>
    </source>
</evidence>
<dbReference type="InParanoid" id="A0A2P6N610"/>
<protein>
    <submittedName>
        <fullName evidence="2">Zygote-specific protein</fullName>
    </submittedName>
</protein>
<proteinExistence type="predicted"/>
<feature type="transmembrane region" description="Helical" evidence="1">
    <location>
        <begin position="83"/>
        <end position="107"/>
    </location>
</feature>
<keyword evidence="1" id="KW-0812">Transmembrane</keyword>
<keyword evidence="1" id="KW-1133">Transmembrane helix</keyword>
<reference evidence="2 3" key="1">
    <citation type="journal article" date="2018" name="Genome Biol. Evol.">
        <title>Multiple Roots of Fruiting Body Formation in Amoebozoa.</title>
        <authorList>
            <person name="Hillmann F."/>
            <person name="Forbes G."/>
            <person name="Novohradska S."/>
            <person name="Ferling I."/>
            <person name="Riege K."/>
            <person name="Groth M."/>
            <person name="Westermann M."/>
            <person name="Marz M."/>
            <person name="Spaller T."/>
            <person name="Winckler T."/>
            <person name="Schaap P."/>
            <person name="Glockner G."/>
        </authorList>
    </citation>
    <scope>NUCLEOTIDE SEQUENCE [LARGE SCALE GENOMIC DNA]</scope>
    <source>
        <strain evidence="2 3">Jena</strain>
    </source>
</reference>
<dbReference type="Proteomes" id="UP000241769">
    <property type="component" value="Unassembled WGS sequence"/>
</dbReference>
<name>A0A2P6N610_9EUKA</name>
<organism evidence="2 3">
    <name type="scientific">Planoprotostelium fungivorum</name>
    <dbReference type="NCBI Taxonomy" id="1890364"/>
    <lineage>
        <taxon>Eukaryota</taxon>
        <taxon>Amoebozoa</taxon>
        <taxon>Evosea</taxon>
        <taxon>Variosea</taxon>
        <taxon>Cavosteliida</taxon>
        <taxon>Cavosteliaceae</taxon>
        <taxon>Planoprotostelium</taxon>
    </lineage>
</organism>
<dbReference type="OrthoDB" id="10063670at2759"/>
<gene>
    <name evidence="2" type="ORF">PROFUN_12982</name>
</gene>